<proteinExistence type="predicted"/>
<evidence type="ECO:0000313" key="4">
    <source>
        <dbReference type="EMBL" id="KAJ4824836.1"/>
    </source>
</evidence>
<feature type="region of interest" description="Disordered" evidence="1">
    <location>
        <begin position="142"/>
        <end position="162"/>
    </location>
</feature>
<comment type="caution">
    <text evidence="4">The sequence shown here is derived from an EMBL/GenBank/DDBJ whole genome shotgun (WGS) entry which is preliminary data.</text>
</comment>
<feature type="compositionally biased region" description="Low complexity" evidence="1">
    <location>
        <begin position="253"/>
        <end position="266"/>
    </location>
</feature>
<dbReference type="InterPro" id="IPR025486">
    <property type="entry name" value="DUF4378"/>
</dbReference>
<feature type="compositionally biased region" description="Low complexity" evidence="1">
    <location>
        <begin position="673"/>
        <end position="691"/>
    </location>
</feature>
<dbReference type="InterPro" id="IPR032795">
    <property type="entry name" value="DUF3741-assoc"/>
</dbReference>
<feature type="domain" description="DUF3741" evidence="3">
    <location>
        <begin position="76"/>
        <end position="106"/>
    </location>
</feature>
<gene>
    <name evidence="4" type="ORF">Tsubulata_037385</name>
</gene>
<feature type="compositionally biased region" description="Basic and acidic residues" evidence="1">
    <location>
        <begin position="434"/>
        <end position="446"/>
    </location>
</feature>
<organism evidence="4 5">
    <name type="scientific">Turnera subulata</name>
    <dbReference type="NCBI Taxonomy" id="218843"/>
    <lineage>
        <taxon>Eukaryota</taxon>
        <taxon>Viridiplantae</taxon>
        <taxon>Streptophyta</taxon>
        <taxon>Embryophyta</taxon>
        <taxon>Tracheophyta</taxon>
        <taxon>Spermatophyta</taxon>
        <taxon>Magnoliopsida</taxon>
        <taxon>eudicotyledons</taxon>
        <taxon>Gunneridae</taxon>
        <taxon>Pentapetalae</taxon>
        <taxon>rosids</taxon>
        <taxon>fabids</taxon>
        <taxon>Malpighiales</taxon>
        <taxon>Passifloraceae</taxon>
        <taxon>Turnera</taxon>
    </lineage>
</organism>
<feature type="compositionally biased region" description="Polar residues" evidence="1">
    <location>
        <begin position="340"/>
        <end position="349"/>
    </location>
</feature>
<dbReference type="PANTHER" id="PTHR21726:SF57">
    <property type="entry name" value="SERINE-RICH ADHESIN FOR PLATELETS-LIKE PROTEIN"/>
    <property type="match status" value="1"/>
</dbReference>
<evidence type="ECO:0008006" key="6">
    <source>
        <dbReference type="Google" id="ProtNLM"/>
    </source>
</evidence>
<dbReference type="Proteomes" id="UP001141552">
    <property type="component" value="Unassembled WGS sequence"/>
</dbReference>
<feature type="domain" description="DUF4378" evidence="2">
    <location>
        <begin position="748"/>
        <end position="900"/>
    </location>
</feature>
<dbReference type="EMBL" id="JAKUCV010007075">
    <property type="protein sequence ID" value="KAJ4824836.1"/>
    <property type="molecule type" value="Genomic_DNA"/>
</dbReference>
<dbReference type="AlphaFoldDB" id="A0A9Q0J0B2"/>
<keyword evidence="5" id="KW-1185">Reference proteome</keyword>
<evidence type="ECO:0000313" key="5">
    <source>
        <dbReference type="Proteomes" id="UP001141552"/>
    </source>
</evidence>
<dbReference type="PANTHER" id="PTHR21726">
    <property type="entry name" value="PHOSPHATIDYLINOSITOL N-ACETYLGLUCOSAMINYLTRANSFERASE SUBUNIT P DOWN SYNDROME CRITICAL REGION PROTEIN 5 -RELATED"/>
    <property type="match status" value="1"/>
</dbReference>
<dbReference type="Pfam" id="PF14383">
    <property type="entry name" value="VARLMGL"/>
    <property type="match status" value="1"/>
</dbReference>
<reference evidence="4" key="2">
    <citation type="journal article" date="2023" name="Plants (Basel)">
        <title>Annotation of the Turnera subulata (Passifloraceae) Draft Genome Reveals the S-Locus Evolved after the Divergence of Turneroideae from Passifloroideae in a Stepwise Manner.</title>
        <authorList>
            <person name="Henning P.M."/>
            <person name="Roalson E.H."/>
            <person name="Mir W."/>
            <person name="McCubbin A.G."/>
            <person name="Shore J.S."/>
        </authorList>
    </citation>
    <scope>NUCLEOTIDE SEQUENCE</scope>
    <source>
        <strain evidence="4">F60SS</strain>
    </source>
</reference>
<protein>
    <recommendedName>
        <fullName evidence="6">DUF4378 domain-containing protein</fullName>
    </recommendedName>
</protein>
<evidence type="ECO:0000259" key="2">
    <source>
        <dbReference type="Pfam" id="PF14309"/>
    </source>
</evidence>
<feature type="compositionally biased region" description="Low complexity" evidence="1">
    <location>
        <begin position="291"/>
        <end position="312"/>
    </location>
</feature>
<sequence>MEGERKRSKGGFFHLFDWNGKSRKKLFANNAALPEGSKQDKENVGNAAKLLLQVVEVDERRADLSKRVSSDISCASSVTSDEGYGSKLPSVVARLMGLDSLPSSSVAETGSSPFTVSHCFKVSQHNRSTPSLWSENDPIGHLNLPNNREKHPCNGLEPRRHKEHNRPIERFQTEILPPKSAKSIPVTHHKLLSPIKNPGFIQKKNVAYIVEAAAKIIEASPKGASNNKVPSIGSSSVPLRIRDLKQKMESVHSASRPQRSEPSPSKSSREQLSEKSLSRFEGTRRQLIEKSQSGSGEISSSRTSTLSGKGTSNSWKTKGKSVPLAAQATSNVQRKEGSFLRSNNLTSQKDQIKVKADKSPTNHSVAKKTAQQRSFGRTSNVLRPNNQKQNSLPHENDSTLKNSVSIQQGRKGQSTKSSVGPSRISNKVIVKPETMSKKDTEQEKTKGISRKKRYVNGDLRSDGGVSSDVPSDKNEGSRKGIVTMEGSMNATAENKKNGMDIVSFTFMSPIKKPICNPSPSGQMVEKVDAYAIDHSSNNHHPDMKSAMPYFPGLAVIGGDALGVLLEQKLRELTNKMESSHCNVITEETFSCSTSRLQNTVSTLNTTSIVEPGGVAQIVSDKSKSGAHDSIDYNSEEYTRLDRNHKWQRSEEMEVHSSSSFDSESGKGMECQHPSPVSTLEPSSTSESFSNTNESKLFDGISMNESLEIGNETELSDSASSSICTVDVVRKNITITSTKTESRESTDWELHYTRDMLNNAELLLQEFALGQTDNVISPHLFNQLEYQENAIENDEEDYSKLGRKVLFDCISERLDFMSGQVFVGSCKAWDKLGSLFQRKGWLAEELCKEILGWKNMGDLMVDELVDRDMSTQYGKWLDFSIEAFEEGIEIENGILTCLVDELVSDLLM</sequence>
<feature type="region of interest" description="Disordered" evidence="1">
    <location>
        <begin position="647"/>
        <end position="691"/>
    </location>
</feature>
<dbReference type="Pfam" id="PF14309">
    <property type="entry name" value="DUF4378"/>
    <property type="match status" value="1"/>
</dbReference>
<reference evidence="4" key="1">
    <citation type="submission" date="2022-02" db="EMBL/GenBank/DDBJ databases">
        <authorList>
            <person name="Henning P.M."/>
            <person name="McCubbin A.G."/>
            <person name="Shore J.S."/>
        </authorList>
    </citation>
    <scope>NUCLEOTIDE SEQUENCE</scope>
    <source>
        <strain evidence="4">F60SS</strain>
        <tissue evidence="4">Leaves</tissue>
    </source>
</reference>
<feature type="region of interest" description="Disordered" evidence="1">
    <location>
        <begin position="247"/>
        <end position="479"/>
    </location>
</feature>
<evidence type="ECO:0000259" key="3">
    <source>
        <dbReference type="Pfam" id="PF14383"/>
    </source>
</evidence>
<name>A0A9Q0J0B2_9ROSI</name>
<feature type="compositionally biased region" description="Basic and acidic residues" evidence="1">
    <location>
        <begin position="147"/>
        <end position="162"/>
    </location>
</feature>
<evidence type="ECO:0000256" key="1">
    <source>
        <dbReference type="SAM" id="MobiDB-lite"/>
    </source>
</evidence>
<feature type="compositionally biased region" description="Basic and acidic residues" evidence="1">
    <location>
        <begin position="350"/>
        <end position="360"/>
    </location>
</feature>
<dbReference type="OrthoDB" id="765769at2759"/>
<feature type="compositionally biased region" description="Basic and acidic residues" evidence="1">
    <location>
        <begin position="267"/>
        <end position="288"/>
    </location>
</feature>
<accession>A0A9Q0J0B2</accession>
<feature type="compositionally biased region" description="Polar residues" evidence="1">
    <location>
        <begin position="361"/>
        <end position="425"/>
    </location>
</feature>